<dbReference type="OrthoDB" id="206796at2759"/>
<accession>A0A6P8ZKG4</accession>
<dbReference type="PANTHER" id="PTHR31400:SF1">
    <property type="entry name" value="PROTEIN GUCD1"/>
    <property type="match status" value="1"/>
</dbReference>
<dbReference type="InterPro" id="IPR018616">
    <property type="entry name" value="GUCD1"/>
</dbReference>
<dbReference type="AlphaFoldDB" id="A0A6P8ZKG4"/>
<dbReference type="KEGG" id="tpal:117642711"/>
<dbReference type="FunCoup" id="A0A6P8ZKG4">
    <property type="interactions" value="89"/>
</dbReference>
<name>A0A6P8ZKG4_THRPL</name>
<evidence type="ECO:0000313" key="1">
    <source>
        <dbReference type="Proteomes" id="UP000515158"/>
    </source>
</evidence>
<gene>
    <name evidence="2" type="primary">LOC117642711</name>
</gene>
<organism evidence="2">
    <name type="scientific">Thrips palmi</name>
    <name type="common">Melon thrips</name>
    <dbReference type="NCBI Taxonomy" id="161013"/>
    <lineage>
        <taxon>Eukaryota</taxon>
        <taxon>Metazoa</taxon>
        <taxon>Ecdysozoa</taxon>
        <taxon>Arthropoda</taxon>
        <taxon>Hexapoda</taxon>
        <taxon>Insecta</taxon>
        <taxon>Pterygota</taxon>
        <taxon>Neoptera</taxon>
        <taxon>Paraneoptera</taxon>
        <taxon>Thysanoptera</taxon>
        <taxon>Terebrantia</taxon>
        <taxon>Thripoidea</taxon>
        <taxon>Thripidae</taxon>
        <taxon>Thrips</taxon>
    </lineage>
</organism>
<dbReference type="PANTHER" id="PTHR31400">
    <property type="entry name" value="GUANYLYL CYCLASE DOMAIN CONTAINING PROTEIN 1 GUCD1"/>
    <property type="match status" value="1"/>
</dbReference>
<evidence type="ECO:0000313" key="2">
    <source>
        <dbReference type="RefSeq" id="XP_034237059.1"/>
    </source>
</evidence>
<protein>
    <submittedName>
        <fullName evidence="2">Protein GUCD1</fullName>
    </submittedName>
</protein>
<dbReference type="RefSeq" id="XP_034237059.1">
    <property type="nucleotide sequence ID" value="XM_034381168.1"/>
</dbReference>
<proteinExistence type="predicted"/>
<keyword evidence="1" id="KW-1185">Reference proteome</keyword>
<dbReference type="InParanoid" id="A0A6P8ZKG4"/>
<reference evidence="2" key="1">
    <citation type="submission" date="2025-08" db="UniProtKB">
        <authorList>
            <consortium name="RefSeq"/>
        </authorList>
    </citation>
    <scope>IDENTIFICATION</scope>
    <source>
        <tissue evidence="2">Total insect</tissue>
    </source>
</reference>
<dbReference type="Proteomes" id="UP000515158">
    <property type="component" value="Unplaced"/>
</dbReference>
<dbReference type="GeneID" id="117642711"/>
<sequence>MSVLNAEKNETSTLPFVHLPLSHVQQKYNWDCGISCVLMVLPEEKRKDLFKNFNEVCAEEGFQKSTWSIDLCYLLQRYDIAHKYCTITLGVHPDYVNQNFYDKILMKDEVRVNKKFAEAALNGLSIRKASLSDADLQHHLSECGPIILLTNANLLRCQVCNSSRSFSEELRACLPWKSGNSSDKNVEYHGHYIVLCGFNTAEQSYLYRNPTYKDKICSMTFSAMDAARKSHGTDEDVILIFQRKWV</sequence>
<dbReference type="Pfam" id="PF09778">
    <property type="entry name" value="Guanylate_cyc_2"/>
    <property type="match status" value="1"/>
</dbReference>